<dbReference type="RefSeq" id="WP_003107015.1">
    <property type="nucleotide sequence ID" value="NZ_CP104046.1"/>
</dbReference>
<keyword evidence="3 6" id="KW-0812">Transmembrane</keyword>
<evidence type="ECO:0000256" key="3">
    <source>
        <dbReference type="ARBA" id="ARBA00022692"/>
    </source>
</evidence>
<comment type="subcellular location">
    <subcellularLocation>
        <location evidence="1">Cell membrane</location>
        <topology evidence="1">Multi-pass membrane protein</topology>
    </subcellularLocation>
</comment>
<evidence type="ECO:0000256" key="6">
    <source>
        <dbReference type="SAM" id="Phobius"/>
    </source>
</evidence>
<feature type="transmembrane region" description="Helical" evidence="6">
    <location>
        <begin position="416"/>
        <end position="433"/>
    </location>
</feature>
<dbReference type="Pfam" id="PF01943">
    <property type="entry name" value="Polysacc_synt"/>
    <property type="match status" value="1"/>
</dbReference>
<keyword evidence="2" id="KW-1003">Cell membrane</keyword>
<feature type="transmembrane region" description="Helical" evidence="6">
    <location>
        <begin position="108"/>
        <end position="129"/>
    </location>
</feature>
<evidence type="ECO:0000256" key="4">
    <source>
        <dbReference type="ARBA" id="ARBA00022989"/>
    </source>
</evidence>
<evidence type="ECO:0000256" key="1">
    <source>
        <dbReference type="ARBA" id="ARBA00004651"/>
    </source>
</evidence>
<sequence>MKFIRNLLAVLMSNAFTVFSGLLVGLVLPMILTIDDFGYFKTFTLYLTYLGLFSIGIIDGIVLKYGGNDFEDLQKENFRSYFRWYLIVHIIVSIPMLLLSTLESNTNIRFIIFALIINMISLNVIGYFRQISEITQRFKEYTIIKIAQSIFNILTVVGLFLLKSNGIAVNFKIYILLVIIANFIVTLWYVYLYQEIIFGKSTPLNDTFATVKKFSKIGIPLMFANLISTLILTLDRQFVNILFSNKIYAIYAFAFNLLSILTLATAAFSTVLYPSLKRSDVTKIGGKYKKFTFLSISIVFLLLSFYFPMKILIEAILPKYISSLVIFRVIFPTLPITTTITVIINNYFKTLGKSVIYFNRSIVILILSIGLNLLAYLIWKTPIAISASSVLTVLIWYVVVDNYLAKELKLNTSKNLIMILLFTIIFYSTSMIQNWLIGMIIYIVLFGVTLTIINPEVITYLKKTRGNKG</sequence>
<feature type="transmembrane region" description="Helical" evidence="6">
    <location>
        <begin position="7"/>
        <end position="31"/>
    </location>
</feature>
<feature type="transmembrane region" description="Helical" evidence="6">
    <location>
        <begin position="439"/>
        <end position="461"/>
    </location>
</feature>
<feature type="transmembrane region" description="Helical" evidence="6">
    <location>
        <begin position="385"/>
        <end position="404"/>
    </location>
</feature>
<feature type="transmembrane region" description="Helical" evidence="6">
    <location>
        <begin position="293"/>
        <end position="313"/>
    </location>
</feature>
<reference evidence="7" key="1">
    <citation type="journal article" date="2015" name="Fish Pathol.">
        <title>Structure of Genetic Loci for Capsular Polysaccharide Biosynthesis in Streptococcus parauberis isolated from Japanese flounder.</title>
        <authorList>
            <person name="Tu C."/>
            <person name="Suga K."/>
            <person name="Kanai K."/>
        </authorList>
    </citation>
    <scope>NUCLEOTIDE SEQUENCE</scope>
    <source>
        <strain evidence="7">NUF1032</strain>
        <strain evidence="8">NUF1095</strain>
    </source>
</reference>
<dbReference type="InterPro" id="IPR050833">
    <property type="entry name" value="Poly_Biosynth_Transport"/>
</dbReference>
<dbReference type="InterPro" id="IPR002797">
    <property type="entry name" value="Polysacc_synth"/>
</dbReference>
<evidence type="ECO:0000256" key="5">
    <source>
        <dbReference type="ARBA" id="ARBA00023136"/>
    </source>
</evidence>
<dbReference type="PANTHER" id="PTHR30250:SF11">
    <property type="entry name" value="O-ANTIGEN TRANSPORTER-RELATED"/>
    <property type="match status" value="1"/>
</dbReference>
<organism evidence="7">
    <name type="scientific">Streptococcus parauberis</name>
    <dbReference type="NCBI Taxonomy" id="1348"/>
    <lineage>
        <taxon>Bacteria</taxon>
        <taxon>Bacillati</taxon>
        <taxon>Bacillota</taxon>
        <taxon>Bacilli</taxon>
        <taxon>Lactobacillales</taxon>
        <taxon>Streptococcaceae</taxon>
        <taxon>Streptococcus</taxon>
    </lineage>
</organism>
<evidence type="ECO:0000313" key="8">
    <source>
        <dbReference type="EMBL" id="BAU04099.1"/>
    </source>
</evidence>
<feature type="transmembrane region" description="Helical" evidence="6">
    <location>
        <begin position="357"/>
        <end position="379"/>
    </location>
</feature>
<feature type="transmembrane region" description="Helical" evidence="6">
    <location>
        <begin position="173"/>
        <end position="193"/>
    </location>
</feature>
<dbReference type="GO" id="GO:0005886">
    <property type="term" value="C:plasma membrane"/>
    <property type="evidence" value="ECO:0007669"/>
    <property type="project" value="UniProtKB-SubCell"/>
</dbReference>
<protein>
    <submittedName>
        <fullName evidence="7">Flippase Wzx</fullName>
    </submittedName>
</protein>
<feature type="transmembrane region" description="Helical" evidence="6">
    <location>
        <begin position="43"/>
        <end position="63"/>
    </location>
</feature>
<feature type="transmembrane region" description="Helical" evidence="6">
    <location>
        <begin position="246"/>
        <end position="273"/>
    </location>
</feature>
<keyword evidence="4 6" id="KW-1133">Transmembrane helix</keyword>
<feature type="transmembrane region" description="Helical" evidence="6">
    <location>
        <begin position="214"/>
        <end position="234"/>
    </location>
</feature>
<dbReference type="PANTHER" id="PTHR30250">
    <property type="entry name" value="PST FAMILY PREDICTED COLANIC ACID TRANSPORTER"/>
    <property type="match status" value="1"/>
</dbReference>
<feature type="transmembrane region" description="Helical" evidence="6">
    <location>
        <begin position="84"/>
        <end position="102"/>
    </location>
</feature>
<dbReference type="EMBL" id="LC060255">
    <property type="protein sequence ID" value="BAU04062.1"/>
    <property type="molecule type" value="Genomic_DNA"/>
</dbReference>
<evidence type="ECO:0000256" key="2">
    <source>
        <dbReference type="ARBA" id="ARBA00022475"/>
    </source>
</evidence>
<name>A0A0S3TG48_9STRE</name>
<evidence type="ECO:0000313" key="7">
    <source>
        <dbReference type="EMBL" id="BAU04062.1"/>
    </source>
</evidence>
<dbReference type="EMBL" id="LC060257">
    <property type="protein sequence ID" value="BAU04099.1"/>
    <property type="molecule type" value="Genomic_DNA"/>
</dbReference>
<accession>A0A0S3TG48</accession>
<proteinExistence type="predicted"/>
<feature type="transmembrane region" description="Helical" evidence="6">
    <location>
        <begin position="325"/>
        <end position="345"/>
    </location>
</feature>
<dbReference type="AlphaFoldDB" id="A0A0S3TG48"/>
<gene>
    <name evidence="7" type="primary">cps2P</name>
</gene>
<keyword evidence="5 6" id="KW-0472">Membrane</keyword>
<feature type="transmembrane region" description="Helical" evidence="6">
    <location>
        <begin position="141"/>
        <end position="161"/>
    </location>
</feature>